<organism evidence="2 3">
    <name type="scientific">Jannaschia faecimaris</name>
    <dbReference type="NCBI Taxonomy" id="1244108"/>
    <lineage>
        <taxon>Bacteria</taxon>
        <taxon>Pseudomonadati</taxon>
        <taxon>Pseudomonadota</taxon>
        <taxon>Alphaproteobacteria</taxon>
        <taxon>Rhodobacterales</taxon>
        <taxon>Roseobacteraceae</taxon>
        <taxon>Jannaschia</taxon>
    </lineage>
</organism>
<dbReference type="EMBL" id="FNPX01000007">
    <property type="protein sequence ID" value="SDZ19818.1"/>
    <property type="molecule type" value="Genomic_DNA"/>
</dbReference>
<evidence type="ECO:0000256" key="1">
    <source>
        <dbReference type="SAM" id="Phobius"/>
    </source>
</evidence>
<feature type="transmembrane region" description="Helical" evidence="1">
    <location>
        <begin position="28"/>
        <end position="50"/>
    </location>
</feature>
<evidence type="ECO:0000313" key="3">
    <source>
        <dbReference type="Proteomes" id="UP000198914"/>
    </source>
</evidence>
<reference evidence="3" key="1">
    <citation type="submission" date="2016-10" db="EMBL/GenBank/DDBJ databases">
        <authorList>
            <person name="Varghese N."/>
            <person name="Submissions S."/>
        </authorList>
    </citation>
    <scope>NUCLEOTIDE SEQUENCE [LARGE SCALE GENOMIC DNA]</scope>
    <source>
        <strain evidence="3">DSM 100420</strain>
    </source>
</reference>
<name>A0A1H3R3L1_9RHOB</name>
<keyword evidence="1" id="KW-0472">Membrane</keyword>
<dbReference type="AlphaFoldDB" id="A0A1H3R3L1"/>
<dbReference type="RefSeq" id="WP_170831414.1">
    <property type="nucleotide sequence ID" value="NZ_FNPX01000007.1"/>
</dbReference>
<keyword evidence="1" id="KW-0812">Transmembrane</keyword>
<keyword evidence="3" id="KW-1185">Reference proteome</keyword>
<dbReference type="Proteomes" id="UP000198914">
    <property type="component" value="Unassembled WGS sequence"/>
</dbReference>
<evidence type="ECO:0000313" key="2">
    <source>
        <dbReference type="EMBL" id="SDZ19818.1"/>
    </source>
</evidence>
<gene>
    <name evidence="2" type="ORF">SAMN05444004_107124</name>
</gene>
<proteinExistence type="predicted"/>
<dbReference type="STRING" id="1244108.SAMN05444004_107124"/>
<keyword evidence="1" id="KW-1133">Transmembrane helix</keyword>
<sequence length="51" mass="5842">MKLADVFLWPGHRLCQRLGLNPDADAGLIRWMFNTVFYLLIGLILVWIAVA</sequence>
<accession>A0A1H3R3L1</accession>
<protein>
    <submittedName>
        <fullName evidence="2">Uncharacterized protein</fullName>
    </submittedName>
</protein>